<keyword evidence="5" id="KW-0378">Hydrolase</keyword>
<dbReference type="PANTHER" id="PTHR47466:SF1">
    <property type="entry name" value="METALLOPROTEASE MEP1 (AFU_ORTHOLOGUE AFUA_1G07730)-RELATED"/>
    <property type="match status" value="1"/>
</dbReference>
<comment type="similarity">
    <text evidence="1">Belongs to the peptidase M43B family.</text>
</comment>
<keyword evidence="11" id="KW-1185">Reference proteome</keyword>
<name>D8UAQ6_VOLCA</name>
<dbReference type="RefSeq" id="XP_002955772.1">
    <property type="nucleotide sequence ID" value="XM_002955726.1"/>
</dbReference>
<gene>
    <name evidence="10" type="ORF">VOLCADRAFT_96665</name>
</gene>
<keyword evidence="3" id="KW-0479">Metal-binding</keyword>
<evidence type="ECO:0000313" key="10">
    <source>
        <dbReference type="EMBL" id="EFJ43197.1"/>
    </source>
</evidence>
<organism evidence="11">
    <name type="scientific">Volvox carteri f. nagariensis</name>
    <dbReference type="NCBI Taxonomy" id="3068"/>
    <lineage>
        <taxon>Eukaryota</taxon>
        <taxon>Viridiplantae</taxon>
        <taxon>Chlorophyta</taxon>
        <taxon>core chlorophytes</taxon>
        <taxon>Chlorophyceae</taxon>
        <taxon>CS clade</taxon>
        <taxon>Chlamydomonadales</taxon>
        <taxon>Volvocaceae</taxon>
        <taxon>Volvox</taxon>
    </lineage>
</organism>
<evidence type="ECO:0000259" key="9">
    <source>
        <dbReference type="Pfam" id="PF05572"/>
    </source>
</evidence>
<keyword evidence="6" id="KW-0862">Zinc</keyword>
<keyword evidence="4" id="KW-0732">Signal</keyword>
<dbReference type="SUPFAM" id="SSF55486">
    <property type="entry name" value="Metalloproteases ('zincins'), catalytic domain"/>
    <property type="match status" value="1"/>
</dbReference>
<evidence type="ECO:0000256" key="3">
    <source>
        <dbReference type="ARBA" id="ARBA00022723"/>
    </source>
</evidence>
<dbReference type="InterPro" id="IPR024079">
    <property type="entry name" value="MetalloPept_cat_dom_sf"/>
</dbReference>
<dbReference type="Pfam" id="PF05572">
    <property type="entry name" value="Peptidase_M43"/>
    <property type="match status" value="1"/>
</dbReference>
<sequence>MPKLQKEFTIRCPRCLLLLSSLMLAGVLLHSGGHAALATASRLYDGEGEQAAGLERLAAIRKQQQPLQLSPPAAGKPPSRPPPFLAVRNTESASSDEAQRLYGQASSVSYIAYLLFGAAEPMSEAEGSSSILLPYLTPTVLRVYASQPGLCSSAVVEQMYGLSACHYGLLKALRTTFSWVRNNIPLLLQEVPGQPQATAAWPDLSALSEADFTAAVRDALLLRGSGGDQLAEAAATVSGPCGLSITDFAALHDAASRLHIFASRDAKLVQPPSAIPKLLIPLVFHVMLYMDGNTTGPAKYELSAFYVQRLVQITNYMSRPTNIEFFVKEVRNNATAYPYLLLKDRKTWLQVPNLDCVPVKVDCFLSTDFVPRTASDFPRSINVYVANDLTLRIGVMGYAFVPGSDTLASQGFVFISWDQLAAEGANSLALYNDGSNTLLHELFHHMGLQHPFYRQPSLNLSSCDDGDAVVDTPSAKGKCKYTTTTREVPVLLRCADS</sequence>
<keyword evidence="8" id="KW-1015">Disulfide bond</keyword>
<protein>
    <recommendedName>
        <fullName evidence="9">Peptidase M43 pregnancy-associated plasma-A domain-containing protein</fullName>
    </recommendedName>
</protein>
<dbReference type="InParanoid" id="D8UAQ6"/>
<dbReference type="GO" id="GO:0046872">
    <property type="term" value="F:metal ion binding"/>
    <property type="evidence" value="ECO:0007669"/>
    <property type="project" value="UniProtKB-KW"/>
</dbReference>
<keyword evidence="2" id="KW-0645">Protease</keyword>
<evidence type="ECO:0000256" key="6">
    <source>
        <dbReference type="ARBA" id="ARBA00022833"/>
    </source>
</evidence>
<dbReference type="GO" id="GO:0008237">
    <property type="term" value="F:metallopeptidase activity"/>
    <property type="evidence" value="ECO:0007669"/>
    <property type="project" value="UniProtKB-KW"/>
</dbReference>
<dbReference type="EMBL" id="GL378375">
    <property type="protein sequence ID" value="EFJ43197.1"/>
    <property type="molecule type" value="Genomic_DNA"/>
</dbReference>
<dbReference type="Gene3D" id="3.40.390.10">
    <property type="entry name" value="Collagenase (Catalytic Domain)"/>
    <property type="match status" value="1"/>
</dbReference>
<feature type="domain" description="Peptidase M43 pregnancy-associated plasma-A" evidence="9">
    <location>
        <begin position="368"/>
        <end position="480"/>
    </location>
</feature>
<evidence type="ECO:0000313" key="11">
    <source>
        <dbReference type="Proteomes" id="UP000001058"/>
    </source>
</evidence>
<proteinExistence type="inferred from homology"/>
<dbReference type="KEGG" id="vcn:VOLCADRAFT_96665"/>
<reference evidence="10 11" key="1">
    <citation type="journal article" date="2010" name="Science">
        <title>Genomic analysis of organismal complexity in the multicellular green alga Volvox carteri.</title>
        <authorList>
            <person name="Prochnik S.E."/>
            <person name="Umen J."/>
            <person name="Nedelcu A.M."/>
            <person name="Hallmann A."/>
            <person name="Miller S.M."/>
            <person name="Nishii I."/>
            <person name="Ferris P."/>
            <person name="Kuo A."/>
            <person name="Mitros T."/>
            <person name="Fritz-Laylin L.K."/>
            <person name="Hellsten U."/>
            <person name="Chapman J."/>
            <person name="Simakov O."/>
            <person name="Rensing S.A."/>
            <person name="Terry A."/>
            <person name="Pangilinan J."/>
            <person name="Kapitonov V."/>
            <person name="Jurka J."/>
            <person name="Salamov A."/>
            <person name="Shapiro H."/>
            <person name="Schmutz J."/>
            <person name="Grimwood J."/>
            <person name="Lindquist E."/>
            <person name="Lucas S."/>
            <person name="Grigoriev I.V."/>
            <person name="Schmitt R."/>
            <person name="Kirk D."/>
            <person name="Rokhsar D.S."/>
        </authorList>
    </citation>
    <scope>NUCLEOTIDE SEQUENCE [LARGE SCALE GENOMIC DNA]</scope>
    <source>
        <strain evidence="11">f. Nagariensis / Eve</strain>
    </source>
</reference>
<evidence type="ECO:0000256" key="1">
    <source>
        <dbReference type="ARBA" id="ARBA00008721"/>
    </source>
</evidence>
<dbReference type="GO" id="GO:0006508">
    <property type="term" value="P:proteolysis"/>
    <property type="evidence" value="ECO:0007669"/>
    <property type="project" value="UniProtKB-KW"/>
</dbReference>
<dbReference type="eggNOG" id="ENOG502QTAC">
    <property type="taxonomic scope" value="Eukaryota"/>
</dbReference>
<dbReference type="InterPro" id="IPR008754">
    <property type="entry name" value="Peptidase_M43"/>
</dbReference>
<evidence type="ECO:0000256" key="2">
    <source>
        <dbReference type="ARBA" id="ARBA00022670"/>
    </source>
</evidence>
<keyword evidence="7" id="KW-0482">Metalloprotease</keyword>
<evidence type="ECO:0000256" key="5">
    <source>
        <dbReference type="ARBA" id="ARBA00022801"/>
    </source>
</evidence>
<evidence type="ECO:0000256" key="8">
    <source>
        <dbReference type="ARBA" id="ARBA00023157"/>
    </source>
</evidence>
<dbReference type="AlphaFoldDB" id="D8UAQ6"/>
<dbReference type="GeneID" id="9614553"/>
<evidence type="ECO:0000256" key="4">
    <source>
        <dbReference type="ARBA" id="ARBA00022729"/>
    </source>
</evidence>
<evidence type="ECO:0000256" key="7">
    <source>
        <dbReference type="ARBA" id="ARBA00023049"/>
    </source>
</evidence>
<accession>D8UAQ6</accession>
<dbReference type="Proteomes" id="UP000001058">
    <property type="component" value="Unassembled WGS sequence"/>
</dbReference>
<dbReference type="OrthoDB" id="536211at2759"/>
<dbReference type="PANTHER" id="PTHR47466">
    <property type="match status" value="1"/>
</dbReference>